<keyword evidence="3" id="KW-1185">Reference proteome</keyword>
<reference evidence="3" key="1">
    <citation type="submission" date="2016-11" db="EMBL/GenBank/DDBJ databases">
        <authorList>
            <person name="Varghese N."/>
            <person name="Submissions S."/>
        </authorList>
    </citation>
    <scope>NUCLEOTIDE SEQUENCE [LARGE SCALE GENOMIC DNA]</scope>
    <source>
        <strain evidence="3">DSM 27619</strain>
    </source>
</reference>
<proteinExistence type="predicted"/>
<dbReference type="RefSeq" id="WP_072961763.1">
    <property type="nucleotide sequence ID" value="NZ_FQUT01000013.1"/>
</dbReference>
<dbReference type="Proteomes" id="UP000184518">
    <property type="component" value="Unassembled WGS sequence"/>
</dbReference>
<protein>
    <submittedName>
        <fullName evidence="2">Uncharacterized protein</fullName>
    </submittedName>
</protein>
<dbReference type="STRING" id="1416778.SAMN05443633_11316"/>
<organism evidence="2 3">
    <name type="scientific">Chryseobacterium arachidis</name>
    <dbReference type="NCBI Taxonomy" id="1416778"/>
    <lineage>
        <taxon>Bacteria</taxon>
        <taxon>Pseudomonadati</taxon>
        <taxon>Bacteroidota</taxon>
        <taxon>Flavobacteriia</taxon>
        <taxon>Flavobacteriales</taxon>
        <taxon>Weeksellaceae</taxon>
        <taxon>Chryseobacterium group</taxon>
        <taxon>Chryseobacterium</taxon>
    </lineage>
</organism>
<feature type="transmembrane region" description="Helical" evidence="1">
    <location>
        <begin position="6"/>
        <end position="25"/>
    </location>
</feature>
<evidence type="ECO:0000313" key="2">
    <source>
        <dbReference type="EMBL" id="SHG29760.1"/>
    </source>
</evidence>
<keyword evidence="1" id="KW-1133">Transmembrane helix</keyword>
<keyword evidence="1" id="KW-0472">Membrane</keyword>
<evidence type="ECO:0000256" key="1">
    <source>
        <dbReference type="SAM" id="Phobius"/>
    </source>
</evidence>
<dbReference type="AlphaFoldDB" id="A0A1M5IP87"/>
<sequence>MEINIFKIAVFLLLILVYLTVRKLFKRFTDFTENIGNSVYNEEELKRLKTKIVQLEQQINNEP</sequence>
<name>A0A1M5IP87_9FLAO</name>
<accession>A0A1M5IP87</accession>
<dbReference type="EMBL" id="FQUT01000013">
    <property type="protein sequence ID" value="SHG29760.1"/>
    <property type="molecule type" value="Genomic_DNA"/>
</dbReference>
<dbReference type="OrthoDB" id="1272103at2"/>
<evidence type="ECO:0000313" key="3">
    <source>
        <dbReference type="Proteomes" id="UP000184518"/>
    </source>
</evidence>
<keyword evidence="1" id="KW-0812">Transmembrane</keyword>
<gene>
    <name evidence="2" type="ORF">SAMN05443633_11316</name>
</gene>